<organism evidence="5 6">
    <name type="scientific">Nicrophorus vespilloides</name>
    <name type="common">Boreal carrion beetle</name>
    <dbReference type="NCBI Taxonomy" id="110193"/>
    <lineage>
        <taxon>Eukaryota</taxon>
        <taxon>Metazoa</taxon>
        <taxon>Ecdysozoa</taxon>
        <taxon>Arthropoda</taxon>
        <taxon>Hexapoda</taxon>
        <taxon>Insecta</taxon>
        <taxon>Pterygota</taxon>
        <taxon>Neoptera</taxon>
        <taxon>Endopterygota</taxon>
        <taxon>Coleoptera</taxon>
        <taxon>Polyphaga</taxon>
        <taxon>Staphyliniformia</taxon>
        <taxon>Silphidae</taxon>
        <taxon>Nicrophorinae</taxon>
        <taxon>Nicrophorus</taxon>
    </lineage>
</organism>
<dbReference type="CDD" id="cd23164">
    <property type="entry name" value="Prefoldin_1"/>
    <property type="match status" value="1"/>
</dbReference>
<evidence type="ECO:0000256" key="1">
    <source>
        <dbReference type="ARBA" id="ARBA00008045"/>
    </source>
</evidence>
<keyword evidence="5" id="KW-1185">Reference proteome</keyword>
<evidence type="ECO:0000256" key="2">
    <source>
        <dbReference type="ARBA" id="ARBA00011695"/>
    </source>
</evidence>
<evidence type="ECO:0000256" key="4">
    <source>
        <dbReference type="SAM" id="Coils"/>
    </source>
</evidence>
<dbReference type="SUPFAM" id="SSF46579">
    <property type="entry name" value="Prefoldin"/>
    <property type="match status" value="1"/>
</dbReference>
<dbReference type="Proteomes" id="UP000695000">
    <property type="component" value="Unplaced"/>
</dbReference>
<reference evidence="6" key="1">
    <citation type="submission" date="2025-08" db="UniProtKB">
        <authorList>
            <consortium name="RefSeq"/>
        </authorList>
    </citation>
    <scope>IDENTIFICATION</scope>
    <source>
        <tissue evidence="6">Whole Larva</tissue>
    </source>
</reference>
<dbReference type="GeneID" id="108566213"/>
<dbReference type="Gene3D" id="1.10.287.370">
    <property type="match status" value="1"/>
</dbReference>
<accession>A0ABM1N3T9</accession>
<gene>
    <name evidence="6" type="primary">LOC108566213</name>
</gene>
<dbReference type="InterPro" id="IPR009053">
    <property type="entry name" value="Prefoldin"/>
</dbReference>
<proteinExistence type="inferred from homology"/>
<keyword evidence="3" id="KW-0143">Chaperone</keyword>
<comment type="subunit">
    <text evidence="2">Heterohexamer of two PFD-alpha type and four PFD-beta type subunits.</text>
</comment>
<name>A0ABM1N3T9_NICVS</name>
<dbReference type="InterPro" id="IPR002777">
    <property type="entry name" value="PFD_beta-like"/>
</dbReference>
<protein>
    <submittedName>
        <fullName evidence="6">Prefoldin subunit 1</fullName>
    </submittedName>
</protein>
<keyword evidence="4" id="KW-0175">Coiled coil</keyword>
<dbReference type="PANTHER" id="PTHR20903:SF0">
    <property type="entry name" value="PREFOLDIN SUBUNIT 1"/>
    <property type="match status" value="1"/>
</dbReference>
<evidence type="ECO:0000256" key="3">
    <source>
        <dbReference type="ARBA" id="ARBA00023186"/>
    </source>
</evidence>
<evidence type="ECO:0000313" key="6">
    <source>
        <dbReference type="RefSeq" id="XP_017781489.1"/>
    </source>
</evidence>
<dbReference type="Pfam" id="PF01920">
    <property type="entry name" value="Prefoldin_2"/>
    <property type="match status" value="1"/>
</dbReference>
<feature type="coiled-coil region" evidence="4">
    <location>
        <begin position="76"/>
        <end position="117"/>
    </location>
</feature>
<dbReference type="RefSeq" id="XP_017781489.1">
    <property type="nucleotide sequence ID" value="XM_017926000.1"/>
</dbReference>
<evidence type="ECO:0000313" key="5">
    <source>
        <dbReference type="Proteomes" id="UP000695000"/>
    </source>
</evidence>
<sequence>MSKVDLELKKAFGELQQKYVETSQKLKLSDLQIDTLRRAKQHASITERELSTLDSKTVMYEAVGRMFILTSSDDVKSNLKKKQDSAEEKIKNLENNKAYLERNLKEAENNIREMVQHRK</sequence>
<dbReference type="PANTHER" id="PTHR20903">
    <property type="entry name" value="PREFOLDIN SUBUNIT 1-RELATED"/>
    <property type="match status" value="1"/>
</dbReference>
<comment type="similarity">
    <text evidence="1">Belongs to the prefoldin subunit beta family.</text>
</comment>